<feature type="compositionally biased region" description="Basic residues" evidence="1">
    <location>
        <begin position="32"/>
        <end position="43"/>
    </location>
</feature>
<reference evidence="2 3" key="1">
    <citation type="submission" date="2013-12" db="EMBL/GenBank/DDBJ databases">
        <title>Draft genome of the parsitic nematode Ancylostoma duodenale.</title>
        <authorList>
            <person name="Mitreva M."/>
        </authorList>
    </citation>
    <scope>NUCLEOTIDE SEQUENCE [LARGE SCALE GENOMIC DNA]</scope>
    <source>
        <strain evidence="2 3">Zhejiang</strain>
    </source>
</reference>
<sequence length="129" mass="14760">MESHQEQKCLGVFRALYRCLTYDARAAATKNKSSKKGKTKKKQQQQQETTQESVEAEVSLSGYSGMAHETALLVRDLGRIDVTADAKVDVVENLREFKKLRRFIDRSFALMHRLINERHSVGGYMVRNP</sequence>
<dbReference type="AlphaFoldDB" id="A0A0C2CYL0"/>
<evidence type="ECO:0000313" key="2">
    <source>
        <dbReference type="EMBL" id="KIH62128.1"/>
    </source>
</evidence>
<protein>
    <submittedName>
        <fullName evidence="2">Uncharacterized protein</fullName>
    </submittedName>
</protein>
<name>A0A0C2CYL0_9BILA</name>
<dbReference type="OrthoDB" id="10263978at2759"/>
<feature type="region of interest" description="Disordered" evidence="1">
    <location>
        <begin position="28"/>
        <end position="56"/>
    </location>
</feature>
<evidence type="ECO:0000256" key="1">
    <source>
        <dbReference type="SAM" id="MobiDB-lite"/>
    </source>
</evidence>
<organism evidence="2 3">
    <name type="scientific">Ancylostoma duodenale</name>
    <dbReference type="NCBI Taxonomy" id="51022"/>
    <lineage>
        <taxon>Eukaryota</taxon>
        <taxon>Metazoa</taxon>
        <taxon>Ecdysozoa</taxon>
        <taxon>Nematoda</taxon>
        <taxon>Chromadorea</taxon>
        <taxon>Rhabditida</taxon>
        <taxon>Rhabditina</taxon>
        <taxon>Rhabditomorpha</taxon>
        <taxon>Strongyloidea</taxon>
        <taxon>Ancylostomatidae</taxon>
        <taxon>Ancylostomatinae</taxon>
        <taxon>Ancylostoma</taxon>
    </lineage>
</organism>
<gene>
    <name evidence="2" type="ORF">ANCDUO_07591</name>
</gene>
<feature type="compositionally biased region" description="Low complexity" evidence="1">
    <location>
        <begin position="44"/>
        <end position="56"/>
    </location>
</feature>
<accession>A0A0C2CYL0</accession>
<proteinExistence type="predicted"/>
<dbReference type="EMBL" id="KN729566">
    <property type="protein sequence ID" value="KIH62128.1"/>
    <property type="molecule type" value="Genomic_DNA"/>
</dbReference>
<evidence type="ECO:0000313" key="3">
    <source>
        <dbReference type="Proteomes" id="UP000054047"/>
    </source>
</evidence>
<dbReference type="Proteomes" id="UP000054047">
    <property type="component" value="Unassembled WGS sequence"/>
</dbReference>
<keyword evidence="3" id="KW-1185">Reference proteome</keyword>